<evidence type="ECO:0000313" key="1">
    <source>
        <dbReference type="EMBL" id="ASJ03492.1"/>
    </source>
</evidence>
<accession>A0A2Z2MFH8</accession>
<gene>
    <name evidence="1" type="ORF">A3L09_09575</name>
</gene>
<reference evidence="1 2" key="1">
    <citation type="submission" date="2016-03" db="EMBL/GenBank/DDBJ databases">
        <title>Complete genome sequence of Thermococcus profundus strain DT5432.</title>
        <authorList>
            <person name="Oger P.M."/>
        </authorList>
    </citation>
    <scope>NUCLEOTIDE SEQUENCE [LARGE SCALE GENOMIC DNA]</scope>
    <source>
        <strain evidence="1 2">DT 5432</strain>
    </source>
</reference>
<protein>
    <submittedName>
        <fullName evidence="1">Uncharacterized protein</fullName>
    </submittedName>
</protein>
<sequence>MRKVVTLIPVIPSHETKIGDDVMVHKTMMHKTVMQSYGVFVADVGEPIMVMFSKSGFTEKAREVAKKLGVLLVDGGEPGVL</sequence>
<name>A0A2Z2MFH8_THEPR</name>
<dbReference type="GeneID" id="33320666"/>
<dbReference type="KEGG" id="tprf:A3L09_09575"/>
<dbReference type="RefSeq" id="WP_088858748.1">
    <property type="nucleotide sequence ID" value="NZ_CP014862.1"/>
</dbReference>
<organism evidence="1 2">
    <name type="scientific">Thermococcus profundus</name>
    <dbReference type="NCBI Taxonomy" id="49899"/>
    <lineage>
        <taxon>Archaea</taxon>
        <taxon>Methanobacteriati</taxon>
        <taxon>Methanobacteriota</taxon>
        <taxon>Thermococci</taxon>
        <taxon>Thermococcales</taxon>
        <taxon>Thermococcaceae</taxon>
        <taxon>Thermococcus</taxon>
    </lineage>
</organism>
<keyword evidence="2" id="KW-1185">Reference proteome</keyword>
<proteinExistence type="predicted"/>
<dbReference type="AlphaFoldDB" id="A0A2Z2MFH8"/>
<dbReference type="Proteomes" id="UP000250179">
    <property type="component" value="Chromosome"/>
</dbReference>
<dbReference type="OrthoDB" id="132045at2157"/>
<evidence type="ECO:0000313" key="2">
    <source>
        <dbReference type="Proteomes" id="UP000250179"/>
    </source>
</evidence>
<dbReference type="EMBL" id="CP014862">
    <property type="protein sequence ID" value="ASJ03492.1"/>
    <property type="molecule type" value="Genomic_DNA"/>
</dbReference>